<dbReference type="AlphaFoldDB" id="A0A5C5VE90"/>
<dbReference type="EMBL" id="SIHJ01000001">
    <property type="protein sequence ID" value="TWT36230.1"/>
    <property type="molecule type" value="Genomic_DNA"/>
</dbReference>
<gene>
    <name evidence="1" type="ORF">KOR34_11320</name>
</gene>
<comment type="caution">
    <text evidence="1">The sequence shown here is derived from an EMBL/GenBank/DDBJ whole genome shotgun (WGS) entry which is preliminary data.</text>
</comment>
<sequence length="197" mass="22002">MTSTFSFSGPQRLAMGLLLATLSMGSTGCFWGLPTMGPSLGVLAIPTPVSPFYQKTAEDKFWNKERYERVPILGPVTSGGPPVALDAPSDDEVMRALEKAQPVQGGWPLMYERNRNNVHIVKCKIADYVDPVRVYPMIGPAQQHHAHYKCTVYYEDVKRIGWPVPHTLRDEDAQEVLYIDHNHLHMVAGDTGECSNY</sequence>
<reference evidence="1 2" key="1">
    <citation type="submission" date="2019-02" db="EMBL/GenBank/DDBJ databases">
        <title>Deep-cultivation of Planctomycetes and their phenomic and genomic characterization uncovers novel biology.</title>
        <authorList>
            <person name="Wiegand S."/>
            <person name="Jogler M."/>
            <person name="Boedeker C."/>
            <person name="Pinto D."/>
            <person name="Vollmers J."/>
            <person name="Rivas-Marin E."/>
            <person name="Kohn T."/>
            <person name="Peeters S.H."/>
            <person name="Heuer A."/>
            <person name="Rast P."/>
            <person name="Oberbeckmann S."/>
            <person name="Bunk B."/>
            <person name="Jeske O."/>
            <person name="Meyerdierks A."/>
            <person name="Storesund J.E."/>
            <person name="Kallscheuer N."/>
            <person name="Luecker S."/>
            <person name="Lage O.M."/>
            <person name="Pohl T."/>
            <person name="Merkel B.J."/>
            <person name="Hornburger P."/>
            <person name="Mueller R.-W."/>
            <person name="Bruemmer F."/>
            <person name="Labrenz M."/>
            <person name="Spormann A.M."/>
            <person name="Op Den Camp H."/>
            <person name="Overmann J."/>
            <person name="Amann R."/>
            <person name="Jetten M.S.M."/>
            <person name="Mascher T."/>
            <person name="Medema M.H."/>
            <person name="Devos D.P."/>
            <person name="Kaster A.-K."/>
            <person name="Ovreas L."/>
            <person name="Rohde M."/>
            <person name="Galperin M.Y."/>
            <person name="Jogler C."/>
        </authorList>
    </citation>
    <scope>NUCLEOTIDE SEQUENCE [LARGE SCALE GENOMIC DNA]</scope>
    <source>
        <strain evidence="1 2">KOR34</strain>
    </source>
</reference>
<dbReference type="RefSeq" id="WP_228714520.1">
    <property type="nucleotide sequence ID" value="NZ_SIHJ01000001.1"/>
</dbReference>
<organism evidence="1 2">
    <name type="scientific">Posidoniimonas corsicana</name>
    <dbReference type="NCBI Taxonomy" id="1938618"/>
    <lineage>
        <taxon>Bacteria</taxon>
        <taxon>Pseudomonadati</taxon>
        <taxon>Planctomycetota</taxon>
        <taxon>Planctomycetia</taxon>
        <taxon>Pirellulales</taxon>
        <taxon>Lacipirellulaceae</taxon>
        <taxon>Posidoniimonas</taxon>
    </lineage>
</organism>
<evidence type="ECO:0000313" key="1">
    <source>
        <dbReference type="EMBL" id="TWT36230.1"/>
    </source>
</evidence>
<keyword evidence="2" id="KW-1185">Reference proteome</keyword>
<dbReference type="Proteomes" id="UP000316714">
    <property type="component" value="Unassembled WGS sequence"/>
</dbReference>
<protein>
    <submittedName>
        <fullName evidence="1">Uncharacterized protein</fullName>
    </submittedName>
</protein>
<name>A0A5C5VE90_9BACT</name>
<proteinExistence type="predicted"/>
<evidence type="ECO:0000313" key="2">
    <source>
        <dbReference type="Proteomes" id="UP000316714"/>
    </source>
</evidence>
<accession>A0A5C5VE90</accession>